<comment type="caution">
    <text evidence="2">The sequence shown here is derived from an EMBL/GenBank/DDBJ whole genome shotgun (WGS) entry which is preliminary data.</text>
</comment>
<evidence type="ECO:0000313" key="2">
    <source>
        <dbReference type="EMBL" id="KNF06665.1"/>
    </source>
</evidence>
<proteinExistence type="predicted"/>
<sequence length="369" mass="40260">MSSTMMIKSMSRLFEVALPQRWRTTLKAKLRELTIGPNKSFIVLSSRARTLQSLINFDTSLSSENAVTYVSDFDLAEYVVLGVKNETIHGDIAKFALLDATPFSYSAFENRVASFDEVTIRKTTHRAPRTSPSNHAPSNSPPDPVAWRVHAYLDSQDTESFQTPRRPVDYKPPKPHGPSSSSAGRPTQPPAGRPPFRSTSLAAIADSSDSDQPPSNTDYVEVVEAIDSDQQTFVDAAAEEDLPPDLTAGDWATFKEIDEILSDNVANVKEDETSVCGSEYCSDLGCDPFVNTLPDSSICLLHNGLPAWPQSGPPSQHLNLVLSSRTAPNTPRLILPGLTEPTGFKNPFTISSNQDFNTTTPPPPHCCPV</sequence>
<protein>
    <submittedName>
        <fullName evidence="2">Uncharacterized protein</fullName>
    </submittedName>
</protein>
<organism evidence="2 3">
    <name type="scientific">Puccinia striiformis f. sp. tritici PST-78</name>
    <dbReference type="NCBI Taxonomy" id="1165861"/>
    <lineage>
        <taxon>Eukaryota</taxon>
        <taxon>Fungi</taxon>
        <taxon>Dikarya</taxon>
        <taxon>Basidiomycota</taxon>
        <taxon>Pucciniomycotina</taxon>
        <taxon>Pucciniomycetes</taxon>
        <taxon>Pucciniales</taxon>
        <taxon>Pucciniaceae</taxon>
        <taxon>Puccinia</taxon>
    </lineage>
</organism>
<keyword evidence="3" id="KW-1185">Reference proteome</keyword>
<dbReference type="EMBL" id="AJIL01000003">
    <property type="protein sequence ID" value="KNF06665.1"/>
    <property type="molecule type" value="Genomic_DNA"/>
</dbReference>
<evidence type="ECO:0000256" key="1">
    <source>
        <dbReference type="SAM" id="MobiDB-lite"/>
    </source>
</evidence>
<gene>
    <name evidence="2" type="ORF">PSTG_00539</name>
</gene>
<feature type="region of interest" description="Disordered" evidence="1">
    <location>
        <begin position="123"/>
        <end position="198"/>
    </location>
</feature>
<accession>A0A0L0W5Y2</accession>
<reference evidence="3" key="1">
    <citation type="submission" date="2014-03" db="EMBL/GenBank/DDBJ databases">
        <title>The Genome Sequence of Puccinia striiformis f. sp. tritici PST-78.</title>
        <authorList>
            <consortium name="The Broad Institute Genome Sequencing Platform"/>
            <person name="Cuomo C."/>
            <person name="Hulbert S."/>
            <person name="Chen X."/>
            <person name="Walker B."/>
            <person name="Young S.K."/>
            <person name="Zeng Q."/>
            <person name="Gargeya S."/>
            <person name="Fitzgerald M."/>
            <person name="Haas B."/>
            <person name="Abouelleil A."/>
            <person name="Alvarado L."/>
            <person name="Arachchi H.M."/>
            <person name="Berlin A.M."/>
            <person name="Chapman S.B."/>
            <person name="Goldberg J."/>
            <person name="Griggs A."/>
            <person name="Gujja S."/>
            <person name="Hansen M."/>
            <person name="Howarth C."/>
            <person name="Imamovic A."/>
            <person name="Larimer J."/>
            <person name="McCowan C."/>
            <person name="Montmayeur A."/>
            <person name="Murphy C."/>
            <person name="Neiman D."/>
            <person name="Pearson M."/>
            <person name="Priest M."/>
            <person name="Roberts A."/>
            <person name="Saif S."/>
            <person name="Shea T."/>
            <person name="Sisk P."/>
            <person name="Sykes S."/>
            <person name="Wortman J."/>
            <person name="Nusbaum C."/>
            <person name="Birren B."/>
        </authorList>
    </citation>
    <scope>NUCLEOTIDE SEQUENCE [LARGE SCALE GENOMIC DNA]</scope>
    <source>
        <strain evidence="3">race PST-78</strain>
    </source>
</reference>
<dbReference type="Proteomes" id="UP000054564">
    <property type="component" value="Unassembled WGS sequence"/>
</dbReference>
<evidence type="ECO:0000313" key="3">
    <source>
        <dbReference type="Proteomes" id="UP000054564"/>
    </source>
</evidence>
<name>A0A0L0W5Y2_9BASI</name>
<dbReference type="AlphaFoldDB" id="A0A0L0W5Y2"/>